<evidence type="ECO:0000256" key="1">
    <source>
        <dbReference type="ARBA" id="ARBA00022676"/>
    </source>
</evidence>
<dbReference type="Pfam" id="PF03808">
    <property type="entry name" value="Glyco_tran_WecG"/>
    <property type="match status" value="1"/>
</dbReference>
<gene>
    <name evidence="3" type="ORF">ACFSSE_12360</name>
</gene>
<sequence length="254" mass="29417">MDKPTSVISLGYSIFASSLDYLPTKHQTLVNTINQYSYCLAEKDPEFKTSLKESDVLLPDGVAIVVAVKLIDNTTIKKIAGDDLHLYCLEKLNREHGSCFYLGSGDKTLDKIKDRVLKEYPNIRVGTFSPPYKPTFTDEENAEMLEKVNSFKPDVLFVGMTAPKQEIWSYNFKNQLDAQLICSIGAVFDFYAGTVRRPSQIWIDLRLEWFKRLLNEPKRIWKRYLYFGPVFFKYMIKERYRTGAFNTLKESKPL</sequence>
<dbReference type="PANTHER" id="PTHR34136">
    <property type="match status" value="1"/>
</dbReference>
<organism evidence="3 4">
    <name type="scientific">Pedobacter alpinus</name>
    <dbReference type="NCBI Taxonomy" id="1590643"/>
    <lineage>
        <taxon>Bacteria</taxon>
        <taxon>Pseudomonadati</taxon>
        <taxon>Bacteroidota</taxon>
        <taxon>Sphingobacteriia</taxon>
        <taxon>Sphingobacteriales</taxon>
        <taxon>Sphingobacteriaceae</taxon>
        <taxon>Pedobacter</taxon>
    </lineage>
</organism>
<dbReference type="CDD" id="cd06533">
    <property type="entry name" value="Glyco_transf_WecG_TagA"/>
    <property type="match status" value="1"/>
</dbReference>
<evidence type="ECO:0000256" key="2">
    <source>
        <dbReference type="ARBA" id="ARBA00022679"/>
    </source>
</evidence>
<keyword evidence="2" id="KW-0808">Transferase</keyword>
<keyword evidence="4" id="KW-1185">Reference proteome</keyword>
<dbReference type="Proteomes" id="UP001597546">
    <property type="component" value="Unassembled WGS sequence"/>
</dbReference>
<dbReference type="PANTHER" id="PTHR34136:SF1">
    <property type="entry name" value="UDP-N-ACETYL-D-MANNOSAMINURONIC ACID TRANSFERASE"/>
    <property type="match status" value="1"/>
</dbReference>
<proteinExistence type="predicted"/>
<dbReference type="RefSeq" id="WP_379040209.1">
    <property type="nucleotide sequence ID" value="NZ_JBHSKW010000001.1"/>
</dbReference>
<protein>
    <submittedName>
        <fullName evidence="3">WecB/TagA/CpsF family glycosyltransferase</fullName>
    </submittedName>
</protein>
<name>A0ABW5TUT3_9SPHI</name>
<keyword evidence="1" id="KW-0328">Glycosyltransferase</keyword>
<dbReference type="NCBIfam" id="TIGR00696">
    <property type="entry name" value="wecG_tagA_cpsF"/>
    <property type="match status" value="1"/>
</dbReference>
<reference evidence="4" key="1">
    <citation type="journal article" date="2019" name="Int. J. Syst. Evol. Microbiol.">
        <title>The Global Catalogue of Microorganisms (GCM) 10K type strain sequencing project: providing services to taxonomists for standard genome sequencing and annotation.</title>
        <authorList>
            <consortium name="The Broad Institute Genomics Platform"/>
            <consortium name="The Broad Institute Genome Sequencing Center for Infectious Disease"/>
            <person name="Wu L."/>
            <person name="Ma J."/>
        </authorList>
    </citation>
    <scope>NUCLEOTIDE SEQUENCE [LARGE SCALE GENOMIC DNA]</scope>
    <source>
        <strain evidence="4">KCTC 42456</strain>
    </source>
</reference>
<comment type="caution">
    <text evidence="3">The sequence shown here is derived from an EMBL/GenBank/DDBJ whole genome shotgun (WGS) entry which is preliminary data.</text>
</comment>
<evidence type="ECO:0000313" key="3">
    <source>
        <dbReference type="EMBL" id="MFD2732495.1"/>
    </source>
</evidence>
<dbReference type="InterPro" id="IPR004629">
    <property type="entry name" value="WecG_TagA_CpsF"/>
</dbReference>
<evidence type="ECO:0000313" key="4">
    <source>
        <dbReference type="Proteomes" id="UP001597546"/>
    </source>
</evidence>
<accession>A0ABW5TUT3</accession>
<dbReference type="EMBL" id="JBHULV010000044">
    <property type="protein sequence ID" value="MFD2732495.1"/>
    <property type="molecule type" value="Genomic_DNA"/>
</dbReference>